<dbReference type="GO" id="GO:0046872">
    <property type="term" value="F:metal ion binding"/>
    <property type="evidence" value="ECO:0007669"/>
    <property type="project" value="UniProtKB-KW"/>
</dbReference>
<keyword evidence="15 22" id="KW-0472">Membrane</keyword>
<dbReference type="GeneID" id="41596525"/>
<keyword evidence="26" id="KW-1185">Reference proteome</keyword>
<dbReference type="GO" id="GO:0006506">
    <property type="term" value="P:GPI anchor biosynthetic process"/>
    <property type="evidence" value="ECO:0007669"/>
    <property type="project" value="TreeGrafter"/>
</dbReference>
<dbReference type="PANTHER" id="PTHR43398:SF1">
    <property type="entry name" value="DOLICHOL-PHOSPHATE MANNOSYLTRANSFERASE SUBUNIT 1"/>
    <property type="match status" value="1"/>
</dbReference>
<dbReference type="GO" id="GO:0035269">
    <property type="term" value="P:protein O-linked glycosylation via mannose"/>
    <property type="evidence" value="ECO:0007669"/>
    <property type="project" value="TreeGrafter"/>
</dbReference>
<dbReference type="PANTHER" id="PTHR43398">
    <property type="entry name" value="DOLICHOL-PHOSPHATE MANNOSYLTRANSFERASE SUBUNIT 1"/>
    <property type="match status" value="1"/>
</dbReference>
<keyword evidence="12" id="KW-0479">Metal-binding</keyword>
<comment type="function">
    <text evidence="17">Transfers mannose from GDP-mannose to dolichol monophosphate to form dolichol phosphate mannose (Dol-P-Man) which is the mannosyl donor in pathways leading to N-glycosylation, glycosyl phosphatidylinositol membrane anchoring, and O-mannosylation of proteins.</text>
</comment>
<dbReference type="Pfam" id="PF04138">
    <property type="entry name" value="GtrA_DPMS_TM"/>
    <property type="match status" value="1"/>
</dbReference>
<dbReference type="KEGG" id="nev:NTE_00665"/>
<comment type="similarity">
    <text evidence="7">Belongs to the glycosyltransferase 2 family.</text>
</comment>
<comment type="cofactor">
    <cofactor evidence="1">
        <name>Ca(2+)</name>
        <dbReference type="ChEBI" id="CHEBI:29108"/>
    </cofactor>
</comment>
<evidence type="ECO:0000256" key="1">
    <source>
        <dbReference type="ARBA" id="ARBA00001913"/>
    </source>
</evidence>
<dbReference type="eggNOG" id="arCOG00894">
    <property type="taxonomic scope" value="Archaea"/>
</dbReference>
<evidence type="ECO:0000256" key="7">
    <source>
        <dbReference type="ARBA" id="ARBA00006739"/>
    </source>
</evidence>
<dbReference type="STRING" id="1459636.NTE_00665"/>
<feature type="transmembrane region" description="Helical" evidence="22">
    <location>
        <begin position="357"/>
        <end position="377"/>
    </location>
</feature>
<evidence type="ECO:0000256" key="18">
    <source>
        <dbReference type="ARBA" id="ARBA00074878"/>
    </source>
</evidence>
<dbReference type="GO" id="GO:0012505">
    <property type="term" value="C:endomembrane system"/>
    <property type="evidence" value="ECO:0007669"/>
    <property type="project" value="UniProtKB-SubCell"/>
</dbReference>
<feature type="transmembrane region" description="Helical" evidence="22">
    <location>
        <begin position="265"/>
        <end position="284"/>
    </location>
</feature>
<evidence type="ECO:0000256" key="12">
    <source>
        <dbReference type="ARBA" id="ARBA00022723"/>
    </source>
</evidence>
<keyword evidence="14 22" id="KW-1133">Transmembrane helix</keyword>
<dbReference type="EMBL" id="CP007174">
    <property type="protein sequence ID" value="AIF82745.1"/>
    <property type="molecule type" value="Genomic_DNA"/>
</dbReference>
<evidence type="ECO:0000256" key="20">
    <source>
        <dbReference type="ARBA" id="ARBA00082614"/>
    </source>
</evidence>
<feature type="domain" description="GtrA/DPMS transmembrane" evidence="24">
    <location>
        <begin position="264"/>
        <end position="383"/>
    </location>
</feature>
<feature type="transmembrane region" description="Helical" evidence="22">
    <location>
        <begin position="290"/>
        <end position="310"/>
    </location>
</feature>
<evidence type="ECO:0000256" key="17">
    <source>
        <dbReference type="ARBA" id="ARBA00053724"/>
    </source>
</evidence>
<comment type="subcellular location">
    <subcellularLocation>
        <location evidence="5">Endomembrane system</location>
    </subcellularLocation>
    <subcellularLocation>
        <location evidence="4">Membrane</location>
        <topology evidence="4">Multi-pass membrane protein</topology>
    </subcellularLocation>
</comment>
<name>A0A075MNP2_9ARCH</name>
<evidence type="ECO:0000256" key="22">
    <source>
        <dbReference type="SAM" id="Phobius"/>
    </source>
</evidence>
<evidence type="ECO:0000256" key="9">
    <source>
        <dbReference type="ARBA" id="ARBA00022676"/>
    </source>
</evidence>
<comment type="cofactor">
    <cofactor evidence="3">
        <name>Mg(2+)</name>
        <dbReference type="ChEBI" id="CHEBI:18420"/>
    </cofactor>
</comment>
<evidence type="ECO:0000256" key="19">
    <source>
        <dbReference type="ARBA" id="ARBA00082336"/>
    </source>
</evidence>
<evidence type="ECO:0000256" key="4">
    <source>
        <dbReference type="ARBA" id="ARBA00004141"/>
    </source>
</evidence>
<evidence type="ECO:0000259" key="23">
    <source>
        <dbReference type="Pfam" id="PF00535"/>
    </source>
</evidence>
<dbReference type="SUPFAM" id="SSF53448">
    <property type="entry name" value="Nucleotide-diphospho-sugar transferases"/>
    <property type="match status" value="1"/>
</dbReference>
<evidence type="ECO:0000256" key="8">
    <source>
        <dbReference type="ARBA" id="ARBA00012704"/>
    </source>
</evidence>
<evidence type="ECO:0000256" key="10">
    <source>
        <dbReference type="ARBA" id="ARBA00022679"/>
    </source>
</evidence>
<evidence type="ECO:0000256" key="2">
    <source>
        <dbReference type="ARBA" id="ARBA00001936"/>
    </source>
</evidence>
<keyword evidence="9 25" id="KW-0328">Glycosyltransferase</keyword>
<dbReference type="Pfam" id="PF00535">
    <property type="entry name" value="Glycos_transf_2"/>
    <property type="match status" value="1"/>
</dbReference>
<evidence type="ECO:0000313" key="25">
    <source>
        <dbReference type="EMBL" id="AIF82745.1"/>
    </source>
</evidence>
<dbReference type="OrthoDB" id="11098at2157"/>
<dbReference type="HOGENOM" id="CLU_039727_0_0_2"/>
<evidence type="ECO:0000256" key="15">
    <source>
        <dbReference type="ARBA" id="ARBA00023136"/>
    </source>
</evidence>
<comment type="pathway">
    <text evidence="6">Protein modification; protein glycosylation.</text>
</comment>
<dbReference type="InterPro" id="IPR007267">
    <property type="entry name" value="GtrA_DPMS_TM"/>
</dbReference>
<evidence type="ECO:0000256" key="6">
    <source>
        <dbReference type="ARBA" id="ARBA00004922"/>
    </source>
</evidence>
<dbReference type="InterPro" id="IPR001173">
    <property type="entry name" value="Glyco_trans_2-like"/>
</dbReference>
<comment type="cofactor">
    <cofactor evidence="2">
        <name>Mn(2+)</name>
        <dbReference type="ChEBI" id="CHEBI:29035"/>
    </cofactor>
</comment>
<evidence type="ECO:0000256" key="3">
    <source>
        <dbReference type="ARBA" id="ARBA00001946"/>
    </source>
</evidence>
<feature type="domain" description="Glycosyltransferase 2-like" evidence="23">
    <location>
        <begin position="11"/>
        <end position="184"/>
    </location>
</feature>
<evidence type="ECO:0000256" key="16">
    <source>
        <dbReference type="ARBA" id="ARBA00023211"/>
    </source>
</evidence>
<dbReference type="GO" id="GO:0006488">
    <property type="term" value="P:dolichol-linked oligosaccharide biosynthetic process"/>
    <property type="evidence" value="ECO:0007669"/>
    <property type="project" value="TreeGrafter"/>
</dbReference>
<reference evidence="25 26" key="1">
    <citation type="journal article" date="2014" name="PLoS ONE">
        <title>Genome Sequence of Candidatus Nitrososphaera evergladensis from Group I.1b Enriched from Everglades Soil Reveals Novel Genomic Features of the Ammonia-Oxidizing Archaea.</title>
        <authorList>
            <person name="Zhalnina K.V."/>
            <person name="Dias R."/>
            <person name="Leonard M.T."/>
            <person name="Dorr de Quadros P."/>
            <person name="Camargo F.A."/>
            <person name="Drew J.C."/>
            <person name="Farmerie W.G."/>
            <person name="Daroub S.H."/>
            <person name="Triplett E.W."/>
        </authorList>
    </citation>
    <scope>NUCLEOTIDE SEQUENCE [LARGE SCALE GENOMIC DNA]</scope>
    <source>
        <strain evidence="25 26">SR1</strain>
    </source>
</reference>
<keyword evidence="11 22" id="KW-0812">Transmembrane</keyword>
<dbReference type="GO" id="GO:0004582">
    <property type="term" value="F:dolichyl-phosphate beta-D-mannosyltransferase activity"/>
    <property type="evidence" value="ECO:0007669"/>
    <property type="project" value="UniProtKB-EC"/>
</dbReference>
<sequence>MTLQKPLLKLSLILPTYNEAENIIKILESIEDALPETMTSEVIIVDDNSPDDTGKIAEQYASQKRGNNRALSLKVIHRATKGGLSSAIVRGIHSAQGEIVVVMDSDFSHPPQIIPEMIKKLEGSPPVDIVVASRYVRGGSIIGWPFKRRLLSRGATKIAQYGLGVKKVKDPMSGYFAFRRQIVEGIEFDAIGYKILLEILVKAKNPHVKEVPYTFTNRTSGASKLNLPVIFDYVKSVWRLYRYGRSISAKEKRASVKFLSKAARFYSVGATGLLVNYASSFILSSLFPNLWYLHASAVGILLSITSNFFLNKVWTFEDRGFEIRKTAKQYGLFLGFSTFGALIQIGALYLLVETYHISYPLSLVLAVLAASSSNFLLNKKWTFNERLLD</sequence>
<evidence type="ECO:0000313" key="26">
    <source>
        <dbReference type="Proteomes" id="UP000028194"/>
    </source>
</evidence>
<dbReference type="Gene3D" id="3.90.550.10">
    <property type="entry name" value="Spore Coat Polysaccharide Biosynthesis Protein SpsA, Chain A"/>
    <property type="match status" value="1"/>
</dbReference>
<dbReference type="RefSeq" id="WP_148699654.1">
    <property type="nucleotide sequence ID" value="NZ_CP007174.1"/>
</dbReference>
<feature type="transmembrane region" description="Helical" evidence="22">
    <location>
        <begin position="330"/>
        <end position="351"/>
    </location>
</feature>
<proteinExistence type="inferred from homology"/>
<keyword evidence="16" id="KW-0464">Manganese</keyword>
<evidence type="ECO:0000256" key="13">
    <source>
        <dbReference type="ARBA" id="ARBA00022842"/>
    </source>
</evidence>
<dbReference type="Proteomes" id="UP000028194">
    <property type="component" value="Chromosome"/>
</dbReference>
<keyword evidence="10 25" id="KW-0808">Transferase</keyword>
<dbReference type="CDD" id="cd06442">
    <property type="entry name" value="DPM1_like"/>
    <property type="match status" value="1"/>
</dbReference>
<dbReference type="InterPro" id="IPR029044">
    <property type="entry name" value="Nucleotide-diphossugar_trans"/>
</dbReference>
<dbReference type="EC" id="2.4.1.83" evidence="8"/>
<evidence type="ECO:0000256" key="5">
    <source>
        <dbReference type="ARBA" id="ARBA00004308"/>
    </source>
</evidence>
<organism evidence="25 26">
    <name type="scientific">Candidatus Nitrososphaera evergladensis SR1</name>
    <dbReference type="NCBI Taxonomy" id="1459636"/>
    <lineage>
        <taxon>Archaea</taxon>
        <taxon>Nitrososphaerota</taxon>
        <taxon>Nitrososphaeria</taxon>
        <taxon>Nitrososphaerales</taxon>
        <taxon>Nitrososphaeraceae</taxon>
        <taxon>Nitrososphaera</taxon>
    </lineage>
</organism>
<evidence type="ECO:0000256" key="21">
    <source>
        <dbReference type="ARBA" id="ARBA00083744"/>
    </source>
</evidence>
<dbReference type="FunFam" id="3.90.550.10:FF:000119">
    <property type="entry name" value="Dolichol-phosphate mannosyltransferase subunit 1"/>
    <property type="match status" value="1"/>
</dbReference>
<gene>
    <name evidence="25" type="ORF">NTE_00665</name>
</gene>
<dbReference type="InterPro" id="IPR039528">
    <property type="entry name" value="DPM1-like"/>
</dbReference>
<keyword evidence="13" id="KW-0460">Magnesium</keyword>
<evidence type="ECO:0000256" key="14">
    <source>
        <dbReference type="ARBA" id="ARBA00022989"/>
    </source>
</evidence>
<accession>A0A075MNP2</accession>
<evidence type="ECO:0000259" key="24">
    <source>
        <dbReference type="Pfam" id="PF04138"/>
    </source>
</evidence>
<dbReference type="GO" id="GO:0000271">
    <property type="term" value="P:polysaccharide biosynthetic process"/>
    <property type="evidence" value="ECO:0007669"/>
    <property type="project" value="InterPro"/>
</dbReference>
<dbReference type="GO" id="GO:0016020">
    <property type="term" value="C:membrane"/>
    <property type="evidence" value="ECO:0007669"/>
    <property type="project" value="UniProtKB-SubCell"/>
</dbReference>
<evidence type="ECO:0000256" key="11">
    <source>
        <dbReference type="ARBA" id="ARBA00022692"/>
    </source>
</evidence>
<protein>
    <recommendedName>
        <fullName evidence="18">Dolichol-phosphate mannosyltransferase</fullName>
        <ecNumber evidence="8">2.4.1.83</ecNumber>
    </recommendedName>
    <alternativeName>
        <fullName evidence="20">Dolichol-phosphate mannose synthase</fullName>
    </alternativeName>
    <alternativeName>
        <fullName evidence="19">Dolichyl-phosphate beta-D-mannosyltransferase</fullName>
    </alternativeName>
    <alternativeName>
        <fullName evidence="21">Mannose-P-dolichol synthase</fullName>
    </alternativeName>
</protein>
<dbReference type="AlphaFoldDB" id="A0A075MNP2"/>